<evidence type="ECO:0000256" key="4">
    <source>
        <dbReference type="ARBA" id="ARBA00022827"/>
    </source>
</evidence>
<comment type="caution">
    <text evidence="9">The sequence shown here is derived from an EMBL/GenBank/DDBJ whole genome shotgun (WGS) entry which is preliminary data.</text>
</comment>
<feature type="domain" description="Glucose-methanol-choline oxidoreductase N-terminal" evidence="7">
    <location>
        <begin position="83"/>
        <end position="106"/>
    </location>
</feature>
<evidence type="ECO:0000256" key="6">
    <source>
        <dbReference type="RuleBase" id="RU003968"/>
    </source>
</evidence>
<comment type="cofactor">
    <cofactor evidence="1 5">
        <name>FAD</name>
        <dbReference type="ChEBI" id="CHEBI:57692"/>
    </cofactor>
</comment>
<dbReference type="Proteomes" id="UP001165679">
    <property type="component" value="Unassembled WGS sequence"/>
</dbReference>
<reference evidence="9" key="2">
    <citation type="submission" date="2022-10" db="EMBL/GenBank/DDBJ databases">
        <authorList>
            <person name="Trinh H.N."/>
        </authorList>
    </citation>
    <scope>NUCLEOTIDE SEQUENCE</scope>
    <source>
        <strain evidence="9">RN2-1</strain>
    </source>
</reference>
<evidence type="ECO:0000259" key="8">
    <source>
        <dbReference type="PROSITE" id="PS00624"/>
    </source>
</evidence>
<dbReference type="EMBL" id="JAPDNT010000008">
    <property type="protein sequence ID" value="MCW3475370.1"/>
    <property type="molecule type" value="Genomic_DNA"/>
</dbReference>
<name>A0AA42CHZ2_9PROT</name>
<sequence length="539" mass="58717">MDTIEADYIVVGAGSAGCVVAARLSEDPSCRVVVLEAGGEDTSPWIHIPLGYGKTIADPRVNWCYETEADPGVNGRKIFWPRGKVLGGSSSINGLLYVRGQAEDFDHWRQLGNVGWSFDDVLAYFKRSEGRLGAGDELRGRGGPLAVSDLGERDNELNEAYIKAAEEVGIPRNPDYNGRVQEGVGYFQVTARNGRRCSAAVAFLRPAMKRANLRVITRALAERVLFAGKRAVGVSFTRDGDRTTVRATREVILCGGAVNSPQLLMLSGVGPAEHLQATGVEVTYDLPGVGGNLQDHFQTRFVYKCRFPITVNDIMMSKVKMARMGLQYLLFRSGPLTVSAGTVGIFTRTRPELASPDIQFHFIGFSSDRPAEGLHKFSGFSQNVCQLRPESRGEILLKSPDPTVAPAIHPNYLATELDRWTLVEGLKLGRRIAERPVMQHYIESEYLPGADVTTDDELLEYAKQFGGTIYHPCGTCKMGPDPMAVVDDQLRVHGLTGLRVADASIMPTMVSGNTNAACIMIGERCADFVRGQAMARAAA</sequence>
<dbReference type="PROSITE" id="PS00624">
    <property type="entry name" value="GMC_OXRED_2"/>
    <property type="match status" value="1"/>
</dbReference>
<evidence type="ECO:0000259" key="7">
    <source>
        <dbReference type="PROSITE" id="PS00623"/>
    </source>
</evidence>
<dbReference type="Pfam" id="PF05199">
    <property type="entry name" value="GMC_oxred_C"/>
    <property type="match status" value="1"/>
</dbReference>
<keyword evidence="10" id="KW-1185">Reference proteome</keyword>
<dbReference type="Gene3D" id="3.30.560.10">
    <property type="entry name" value="Glucose Oxidase, domain 3"/>
    <property type="match status" value="1"/>
</dbReference>
<feature type="binding site" evidence="5">
    <location>
        <position position="85"/>
    </location>
    <ligand>
        <name>FAD</name>
        <dbReference type="ChEBI" id="CHEBI:57692"/>
    </ligand>
</feature>
<keyword evidence="4 5" id="KW-0274">FAD</keyword>
<dbReference type="EC" id="1.1.99.1" evidence="9"/>
<dbReference type="PANTHER" id="PTHR11552:SF147">
    <property type="entry name" value="CHOLINE DEHYDROGENASE, MITOCHONDRIAL"/>
    <property type="match status" value="1"/>
</dbReference>
<dbReference type="PROSITE" id="PS00623">
    <property type="entry name" value="GMC_OXRED_1"/>
    <property type="match status" value="1"/>
</dbReference>
<evidence type="ECO:0000313" key="9">
    <source>
        <dbReference type="EMBL" id="MCW3475370.1"/>
    </source>
</evidence>
<evidence type="ECO:0000256" key="1">
    <source>
        <dbReference type="ARBA" id="ARBA00001974"/>
    </source>
</evidence>
<dbReference type="Gene3D" id="3.50.50.60">
    <property type="entry name" value="FAD/NAD(P)-binding domain"/>
    <property type="match status" value="1"/>
</dbReference>
<dbReference type="Pfam" id="PF00732">
    <property type="entry name" value="GMC_oxred_N"/>
    <property type="match status" value="1"/>
</dbReference>
<dbReference type="GO" id="GO:0050660">
    <property type="term" value="F:flavin adenine dinucleotide binding"/>
    <property type="evidence" value="ECO:0007669"/>
    <property type="project" value="InterPro"/>
</dbReference>
<evidence type="ECO:0000256" key="5">
    <source>
        <dbReference type="PIRSR" id="PIRSR000137-2"/>
    </source>
</evidence>
<organism evidence="9 10">
    <name type="scientific">Limobrevibacterium gyesilva</name>
    <dbReference type="NCBI Taxonomy" id="2991712"/>
    <lineage>
        <taxon>Bacteria</taxon>
        <taxon>Pseudomonadati</taxon>
        <taxon>Pseudomonadota</taxon>
        <taxon>Alphaproteobacteria</taxon>
        <taxon>Acetobacterales</taxon>
        <taxon>Acetobacteraceae</taxon>
        <taxon>Limobrevibacterium</taxon>
    </lineage>
</organism>
<dbReference type="GO" id="GO:0008812">
    <property type="term" value="F:choline dehydrogenase activity"/>
    <property type="evidence" value="ECO:0007669"/>
    <property type="project" value="UniProtKB-EC"/>
</dbReference>
<dbReference type="PANTHER" id="PTHR11552">
    <property type="entry name" value="GLUCOSE-METHANOL-CHOLINE GMC OXIDOREDUCTASE"/>
    <property type="match status" value="1"/>
</dbReference>
<dbReference type="SUPFAM" id="SSF54373">
    <property type="entry name" value="FAD-linked reductases, C-terminal domain"/>
    <property type="match status" value="1"/>
</dbReference>
<dbReference type="InterPro" id="IPR007867">
    <property type="entry name" value="GMC_OxRtase_C"/>
</dbReference>
<dbReference type="SUPFAM" id="SSF51905">
    <property type="entry name" value="FAD/NAD(P)-binding domain"/>
    <property type="match status" value="1"/>
</dbReference>
<reference evidence="9" key="1">
    <citation type="submission" date="2022-09" db="EMBL/GenBank/DDBJ databases">
        <title>Rhodovastum sp. nov. RN2-1 isolated from soil in Seongnam, South Korea.</title>
        <authorList>
            <person name="Le N.T."/>
        </authorList>
    </citation>
    <scope>NUCLEOTIDE SEQUENCE</scope>
    <source>
        <strain evidence="9">RN2-1</strain>
    </source>
</reference>
<evidence type="ECO:0000256" key="3">
    <source>
        <dbReference type="ARBA" id="ARBA00022630"/>
    </source>
</evidence>
<evidence type="ECO:0000256" key="2">
    <source>
        <dbReference type="ARBA" id="ARBA00010790"/>
    </source>
</evidence>
<protein>
    <submittedName>
        <fullName evidence="9">Choline dehydrogenase</fullName>
        <ecNumber evidence="9">1.1.99.1</ecNumber>
    </submittedName>
</protein>
<dbReference type="InterPro" id="IPR000172">
    <property type="entry name" value="GMC_OxRdtase_N"/>
</dbReference>
<dbReference type="InterPro" id="IPR012132">
    <property type="entry name" value="GMC_OxRdtase"/>
</dbReference>
<comment type="similarity">
    <text evidence="2 6">Belongs to the GMC oxidoreductase family.</text>
</comment>
<dbReference type="PIRSF" id="PIRSF000137">
    <property type="entry name" value="Alcohol_oxidase"/>
    <property type="match status" value="1"/>
</dbReference>
<accession>A0AA42CHZ2</accession>
<evidence type="ECO:0000313" key="10">
    <source>
        <dbReference type="Proteomes" id="UP001165679"/>
    </source>
</evidence>
<feature type="domain" description="Glucose-methanol-choline oxidoreductase N-terminal" evidence="8">
    <location>
        <begin position="256"/>
        <end position="270"/>
    </location>
</feature>
<dbReference type="InterPro" id="IPR036188">
    <property type="entry name" value="FAD/NAD-bd_sf"/>
</dbReference>
<dbReference type="NCBIfam" id="NF002550">
    <property type="entry name" value="PRK02106.1"/>
    <property type="match status" value="1"/>
</dbReference>
<gene>
    <name evidence="9" type="ORF">OL599_12375</name>
</gene>
<dbReference type="AlphaFoldDB" id="A0AA42CHZ2"/>
<dbReference type="RefSeq" id="WP_264714085.1">
    <property type="nucleotide sequence ID" value="NZ_JAPDNT010000008.1"/>
</dbReference>
<keyword evidence="9" id="KW-0560">Oxidoreductase</keyword>
<proteinExistence type="inferred from homology"/>
<keyword evidence="3 6" id="KW-0285">Flavoprotein</keyword>